<dbReference type="GO" id="GO:0046872">
    <property type="term" value="F:metal ion binding"/>
    <property type="evidence" value="ECO:0007669"/>
    <property type="project" value="UniProtKB-KW"/>
</dbReference>
<dbReference type="GO" id="GO:0016787">
    <property type="term" value="F:hydrolase activity"/>
    <property type="evidence" value="ECO:0007669"/>
    <property type="project" value="UniProtKB-KW"/>
</dbReference>
<evidence type="ECO:0000259" key="16">
    <source>
        <dbReference type="SMART" id="SM00562"/>
    </source>
</evidence>
<feature type="binding site" evidence="14">
    <location>
        <position position="83"/>
    </location>
    <ligand>
        <name>ATP</name>
        <dbReference type="ChEBI" id="CHEBI:30616"/>
    </ligand>
</feature>
<feature type="binding site" evidence="14">
    <location>
        <position position="55"/>
    </location>
    <ligand>
        <name>ATP</name>
        <dbReference type="ChEBI" id="CHEBI:30616"/>
    </ligand>
</feature>
<sequence>MQTTLAIIKPDAADKEDEIAWRIQREGFSVKMRRRITLTKEQAGEFYQEHVGKPFYAELVKFMTSGPIVVLALQKFHAIEEWRKLIGPTNSHKARETAPESLRALYGTDNTRNACHGSDSPKSADREVLFFFGGVTSPSVPLISPSDAGTSPAASDQSRLILEREVYPTLTKGLTQLAKEKPANPTQWLGRWLLANNPNQPRMEEPPK</sequence>
<dbReference type="GO" id="GO:0006241">
    <property type="term" value="P:CTP biosynthetic process"/>
    <property type="evidence" value="ECO:0007669"/>
    <property type="project" value="InterPro"/>
</dbReference>
<keyword evidence="8 17" id="KW-0418">Kinase</keyword>
<dbReference type="Pfam" id="PF00334">
    <property type="entry name" value="NDK"/>
    <property type="match status" value="1"/>
</dbReference>
<keyword evidence="4" id="KW-0963">Cytoplasm</keyword>
<evidence type="ECO:0000256" key="3">
    <source>
        <dbReference type="ARBA" id="ARBA00017632"/>
    </source>
</evidence>
<organism evidence="17 18">
    <name type="scientific">Gonapodya prolifera (strain JEL478)</name>
    <name type="common">Monoblepharis prolifera</name>
    <dbReference type="NCBI Taxonomy" id="1344416"/>
    <lineage>
        <taxon>Eukaryota</taxon>
        <taxon>Fungi</taxon>
        <taxon>Fungi incertae sedis</taxon>
        <taxon>Chytridiomycota</taxon>
        <taxon>Chytridiomycota incertae sedis</taxon>
        <taxon>Monoblepharidomycetes</taxon>
        <taxon>Monoblepharidales</taxon>
        <taxon>Gonapodyaceae</taxon>
        <taxon>Gonapodya</taxon>
    </lineage>
</organism>
<dbReference type="Gene3D" id="3.30.70.141">
    <property type="entry name" value="Nucleoside diphosphate kinase-like domain"/>
    <property type="match status" value="1"/>
</dbReference>
<keyword evidence="6" id="KW-0479">Metal-binding</keyword>
<keyword evidence="11" id="KW-0460">Magnesium</keyword>
<keyword evidence="18" id="KW-1185">Reference proteome</keyword>
<keyword evidence="12" id="KW-0546">Nucleotide metabolism</keyword>
<evidence type="ECO:0000256" key="8">
    <source>
        <dbReference type="ARBA" id="ARBA00022777"/>
    </source>
</evidence>
<evidence type="ECO:0000256" key="6">
    <source>
        <dbReference type="ARBA" id="ARBA00022723"/>
    </source>
</evidence>
<dbReference type="CDD" id="cd22970">
    <property type="entry name" value="DD_NDKH5-like"/>
    <property type="match status" value="1"/>
</dbReference>
<dbReference type="PRINTS" id="PR01243">
    <property type="entry name" value="NUCDPKINASE"/>
</dbReference>
<dbReference type="GO" id="GO:0005524">
    <property type="term" value="F:ATP binding"/>
    <property type="evidence" value="ECO:0007669"/>
    <property type="project" value="UniProtKB-KW"/>
</dbReference>
<dbReference type="InterPro" id="IPR023005">
    <property type="entry name" value="Nucleoside_diP_kinase_AS"/>
</dbReference>
<evidence type="ECO:0000256" key="5">
    <source>
        <dbReference type="ARBA" id="ARBA00022679"/>
    </source>
</evidence>
<dbReference type="STRING" id="1344416.A0A139AB19"/>
<reference evidence="17 18" key="1">
    <citation type="journal article" date="2015" name="Genome Biol. Evol.">
        <title>Phylogenomic analyses indicate that early fungi evolved digesting cell walls of algal ancestors of land plants.</title>
        <authorList>
            <person name="Chang Y."/>
            <person name="Wang S."/>
            <person name="Sekimoto S."/>
            <person name="Aerts A.L."/>
            <person name="Choi C."/>
            <person name="Clum A."/>
            <person name="LaButti K.M."/>
            <person name="Lindquist E.A."/>
            <person name="Yee Ngan C."/>
            <person name="Ohm R.A."/>
            <person name="Salamov A.A."/>
            <person name="Grigoriev I.V."/>
            <person name="Spatafora J.W."/>
            <person name="Berbee M.L."/>
        </authorList>
    </citation>
    <scope>NUCLEOTIDE SEQUENCE [LARGE SCALE GENOMIC DNA]</scope>
    <source>
        <strain evidence="17 18">JEL478</strain>
    </source>
</reference>
<dbReference type="FunFam" id="3.30.70.141:FF:000010">
    <property type="entry name" value="Nucleoside diphosphate kinase 7"/>
    <property type="match status" value="1"/>
</dbReference>
<proteinExistence type="inferred from homology"/>
<dbReference type="InterPro" id="IPR007858">
    <property type="entry name" value="Dpy-30_motif"/>
</dbReference>
<evidence type="ECO:0000256" key="12">
    <source>
        <dbReference type="ARBA" id="ARBA00023080"/>
    </source>
</evidence>
<evidence type="ECO:0000256" key="7">
    <source>
        <dbReference type="ARBA" id="ARBA00022741"/>
    </source>
</evidence>
<evidence type="ECO:0000256" key="15">
    <source>
        <dbReference type="RuleBase" id="RU004011"/>
    </source>
</evidence>
<gene>
    <name evidence="17" type="ORF">M427DRAFT_112946</name>
</gene>
<dbReference type="InterPro" id="IPR001564">
    <property type="entry name" value="Nucleoside_diP_kinase"/>
</dbReference>
<evidence type="ECO:0000256" key="10">
    <source>
        <dbReference type="ARBA" id="ARBA00022840"/>
    </source>
</evidence>
<keyword evidence="5" id="KW-0808">Transferase</keyword>
<keyword evidence="13" id="KW-0966">Cell projection</keyword>
<dbReference type="Proteomes" id="UP000070544">
    <property type="component" value="Unassembled WGS sequence"/>
</dbReference>
<evidence type="ECO:0000313" key="18">
    <source>
        <dbReference type="Proteomes" id="UP000070544"/>
    </source>
</evidence>
<protein>
    <recommendedName>
        <fullName evidence="3">Nucleoside diphosphate kinase</fullName>
    </recommendedName>
</protein>
<keyword evidence="9" id="KW-0378">Hydrolase</keyword>
<feature type="binding site" evidence="14">
    <location>
        <position position="9"/>
    </location>
    <ligand>
        <name>ATP</name>
        <dbReference type="ChEBI" id="CHEBI:30616"/>
    </ligand>
</feature>
<dbReference type="GO" id="GO:0006183">
    <property type="term" value="P:GTP biosynthetic process"/>
    <property type="evidence" value="ECO:0007669"/>
    <property type="project" value="InterPro"/>
</dbReference>
<evidence type="ECO:0000256" key="11">
    <source>
        <dbReference type="ARBA" id="ARBA00022842"/>
    </source>
</evidence>
<dbReference type="OrthoDB" id="2162449at2759"/>
<evidence type="ECO:0000256" key="2">
    <source>
        <dbReference type="ARBA" id="ARBA00008142"/>
    </source>
</evidence>
<comment type="similarity">
    <text evidence="2 14 15">Belongs to the NDK family.</text>
</comment>
<feature type="active site" description="Pros-phosphohistidine intermediate" evidence="14">
    <location>
        <position position="116"/>
    </location>
</feature>
<evidence type="ECO:0000256" key="1">
    <source>
        <dbReference type="ARBA" id="ARBA00004138"/>
    </source>
</evidence>
<feature type="binding site" evidence="14">
    <location>
        <position position="89"/>
    </location>
    <ligand>
        <name>ATP</name>
        <dbReference type="ChEBI" id="CHEBI:30616"/>
    </ligand>
</feature>
<dbReference type="AlphaFoldDB" id="A0A139AB19"/>
<accession>A0A139AB19</accession>
<dbReference type="Gene3D" id="1.20.890.10">
    <property type="entry name" value="cAMP-dependent protein kinase regulatory subunit, dimerization-anchoring domain"/>
    <property type="match status" value="1"/>
</dbReference>
<comment type="subcellular location">
    <subcellularLocation>
        <location evidence="1">Cell projection</location>
        <location evidence="1">Cilium</location>
    </subcellularLocation>
</comment>
<feature type="binding site" evidence="14">
    <location>
        <position position="113"/>
    </location>
    <ligand>
        <name>ATP</name>
        <dbReference type="ChEBI" id="CHEBI:30616"/>
    </ligand>
</feature>
<evidence type="ECO:0000256" key="9">
    <source>
        <dbReference type="ARBA" id="ARBA00022801"/>
    </source>
</evidence>
<dbReference type="EMBL" id="KQ965773">
    <property type="protein sequence ID" value="KXS13864.1"/>
    <property type="molecule type" value="Genomic_DNA"/>
</dbReference>
<dbReference type="InterPro" id="IPR036850">
    <property type="entry name" value="NDK-like_dom_sf"/>
</dbReference>
<evidence type="ECO:0000256" key="13">
    <source>
        <dbReference type="ARBA" id="ARBA00023273"/>
    </source>
</evidence>
<keyword evidence="10" id="KW-0067">ATP-binding</keyword>
<dbReference type="PROSITE" id="PS51374">
    <property type="entry name" value="NDPK_LIKE"/>
    <property type="match status" value="1"/>
</dbReference>
<keyword evidence="7" id="KW-0547">Nucleotide-binding</keyword>
<dbReference type="PANTHER" id="PTHR46161">
    <property type="entry name" value="NUCLEOSIDE DIPHOSPHATE KINASE"/>
    <property type="match status" value="1"/>
</dbReference>
<dbReference type="GO" id="GO:0006228">
    <property type="term" value="P:UTP biosynthetic process"/>
    <property type="evidence" value="ECO:0007669"/>
    <property type="project" value="InterPro"/>
</dbReference>
<evidence type="ECO:0000313" key="17">
    <source>
        <dbReference type="EMBL" id="KXS13864.1"/>
    </source>
</evidence>
<dbReference type="SUPFAM" id="SSF54919">
    <property type="entry name" value="Nucleoside diphosphate kinase, NDK"/>
    <property type="match status" value="1"/>
</dbReference>
<dbReference type="GO" id="GO:0005929">
    <property type="term" value="C:cilium"/>
    <property type="evidence" value="ECO:0007669"/>
    <property type="project" value="UniProtKB-SubCell"/>
</dbReference>
<feature type="domain" description="Nucleoside diphosphate kinase-like" evidence="16">
    <location>
        <begin position="1"/>
        <end position="139"/>
    </location>
</feature>
<dbReference type="InterPro" id="IPR034907">
    <property type="entry name" value="NDK-like_dom"/>
</dbReference>
<dbReference type="Pfam" id="PF05186">
    <property type="entry name" value="Dpy-30"/>
    <property type="match status" value="1"/>
</dbReference>
<dbReference type="SMART" id="SM00562">
    <property type="entry name" value="NDK"/>
    <property type="match status" value="1"/>
</dbReference>
<dbReference type="PANTHER" id="PTHR46161:SF3">
    <property type="entry name" value="NUCLEOSIDE DIPHOSPHATE KINASE DDB_G0292928-RELATED"/>
    <property type="match status" value="1"/>
</dbReference>
<dbReference type="PROSITE" id="PS00469">
    <property type="entry name" value="NDPK"/>
    <property type="match status" value="1"/>
</dbReference>
<evidence type="ECO:0000256" key="4">
    <source>
        <dbReference type="ARBA" id="ARBA00022490"/>
    </source>
</evidence>
<dbReference type="GO" id="GO:0004550">
    <property type="term" value="F:nucleoside diphosphate kinase activity"/>
    <property type="evidence" value="ECO:0007669"/>
    <property type="project" value="InterPro"/>
</dbReference>
<name>A0A139AB19_GONPJ</name>
<dbReference type="OMA" id="HNAISYW"/>
<feature type="binding site" evidence="14">
    <location>
        <position position="103"/>
    </location>
    <ligand>
        <name>ATP</name>
        <dbReference type="ChEBI" id="CHEBI:30616"/>
    </ligand>
</feature>
<evidence type="ECO:0000256" key="14">
    <source>
        <dbReference type="PROSITE-ProRule" id="PRU00706"/>
    </source>
</evidence>